<dbReference type="GO" id="GO:0012505">
    <property type="term" value="C:endomembrane system"/>
    <property type="evidence" value="ECO:0007669"/>
    <property type="project" value="UniProtKB-SubCell"/>
</dbReference>
<dbReference type="PANTHER" id="PTHR30024:SF43">
    <property type="entry name" value="BLL4572 PROTEIN"/>
    <property type="match status" value="1"/>
</dbReference>
<reference evidence="6 7" key="1">
    <citation type="submission" date="2016-11" db="EMBL/GenBank/DDBJ databases">
        <authorList>
            <person name="Jaros S."/>
            <person name="Januszkiewicz K."/>
            <person name="Wedrychowicz H."/>
        </authorList>
    </citation>
    <scope>NUCLEOTIDE SEQUENCE [LARGE SCALE GENOMIC DNA]</scope>
    <source>
        <strain evidence="6 7">GAS499</strain>
    </source>
</reference>
<dbReference type="InterPro" id="IPR044527">
    <property type="entry name" value="NrtA/CpmA_ABC-bd_dom"/>
</dbReference>
<evidence type="ECO:0000256" key="5">
    <source>
        <dbReference type="ARBA" id="ARBA00023136"/>
    </source>
</evidence>
<organism evidence="6 7">
    <name type="scientific">Bradyrhizobium lablabi</name>
    <dbReference type="NCBI Taxonomy" id="722472"/>
    <lineage>
        <taxon>Bacteria</taxon>
        <taxon>Pseudomonadati</taxon>
        <taxon>Pseudomonadota</taxon>
        <taxon>Alphaproteobacteria</taxon>
        <taxon>Hyphomicrobiales</taxon>
        <taxon>Nitrobacteraceae</taxon>
        <taxon>Bradyrhizobium</taxon>
    </lineage>
</organism>
<sequence length="388" mass="41169">MTEPLHIGFIPLVDAAALIVAVDKGFAAAEGLDVTLVREVSWSNVRDKLNIGLFEAAHLLAPVAIASSLGLGHVKVPITAPFNLGLNGNAITVSPALHAAIMGELGGDPLDPMATALALSRVVAARRKSGAEPLTFGMTFPFSTHNYQLRFWMAAGGVDPDEDVHLVVLPPPYMVDSLANGHVDGFCVGAPWNSVAVDLGVGHILHFVSDILVRAAEKVLAIRQSWAEKNPEVVAALVRAAFRAAEFIEQPENRAETARLLAQPERVGVDADVIQRTLDGRLKISPDGTMRESSRYLLVGRESAGRPDPVQAAWLYAQMVRWGQAGVSPEALKAAKAVFRPDLYDAALGREGKSADAPGAIGAFAGPAFDAGDIVSHLGAFRIGRWKP</sequence>
<dbReference type="GO" id="GO:0005524">
    <property type="term" value="F:ATP binding"/>
    <property type="evidence" value="ECO:0007669"/>
    <property type="project" value="UniProtKB-KW"/>
</dbReference>
<keyword evidence="6" id="KW-0067">ATP-binding</keyword>
<evidence type="ECO:0000256" key="3">
    <source>
        <dbReference type="ARBA" id="ARBA00022475"/>
    </source>
</evidence>
<evidence type="ECO:0000313" key="7">
    <source>
        <dbReference type="Proteomes" id="UP000189935"/>
    </source>
</evidence>
<keyword evidence="4" id="KW-0997">Cell inner membrane</keyword>
<comment type="subcellular location">
    <subcellularLocation>
        <location evidence="1">Endomembrane system</location>
    </subcellularLocation>
</comment>
<dbReference type="PANTHER" id="PTHR30024">
    <property type="entry name" value="ALIPHATIC SULFONATES-BINDING PROTEIN-RELATED"/>
    <property type="match status" value="1"/>
</dbReference>
<accession>A0A1M7FMZ9</accession>
<keyword evidence="5" id="KW-0472">Membrane</keyword>
<dbReference type="EMBL" id="LT670844">
    <property type="protein sequence ID" value="SHM05079.1"/>
    <property type="molecule type" value="Genomic_DNA"/>
</dbReference>
<dbReference type="RefSeq" id="WP_079544509.1">
    <property type="nucleotide sequence ID" value="NZ_LT670844.1"/>
</dbReference>
<protein>
    <submittedName>
        <fullName evidence="6">NitT/TauT family transport system ATP-binding protein</fullName>
    </submittedName>
</protein>
<gene>
    <name evidence="6" type="ORF">SAMN05444159_7542</name>
</gene>
<keyword evidence="2" id="KW-0813">Transport</keyword>
<evidence type="ECO:0000313" key="6">
    <source>
        <dbReference type="EMBL" id="SHM05079.1"/>
    </source>
</evidence>
<evidence type="ECO:0000256" key="2">
    <source>
        <dbReference type="ARBA" id="ARBA00022448"/>
    </source>
</evidence>
<evidence type="ECO:0000256" key="1">
    <source>
        <dbReference type="ARBA" id="ARBA00004308"/>
    </source>
</evidence>
<dbReference type="Proteomes" id="UP000189935">
    <property type="component" value="Chromosome I"/>
</dbReference>
<proteinExistence type="predicted"/>
<evidence type="ECO:0000256" key="4">
    <source>
        <dbReference type="ARBA" id="ARBA00022519"/>
    </source>
</evidence>
<dbReference type="CDD" id="cd13553">
    <property type="entry name" value="PBP2_NrtA_CpmA_like"/>
    <property type="match status" value="1"/>
</dbReference>
<dbReference type="Pfam" id="PF13379">
    <property type="entry name" value="NMT1_2"/>
    <property type="match status" value="1"/>
</dbReference>
<dbReference type="OrthoDB" id="570524at2"/>
<dbReference type="Gene3D" id="3.40.190.10">
    <property type="entry name" value="Periplasmic binding protein-like II"/>
    <property type="match status" value="2"/>
</dbReference>
<dbReference type="SUPFAM" id="SSF53850">
    <property type="entry name" value="Periplasmic binding protein-like II"/>
    <property type="match status" value="1"/>
</dbReference>
<keyword evidence="3" id="KW-1003">Cell membrane</keyword>
<name>A0A1M7FMZ9_9BRAD</name>
<dbReference type="AlphaFoldDB" id="A0A1M7FMZ9"/>
<keyword evidence="6" id="KW-0547">Nucleotide-binding</keyword>